<reference evidence="1" key="1">
    <citation type="submission" date="2022-05" db="EMBL/GenBank/DDBJ databases">
        <title>Sphingomonas sp. strain RP10 Genome sequencing and assembly.</title>
        <authorList>
            <person name="Kim I."/>
        </authorList>
    </citation>
    <scope>NUCLEOTIDE SEQUENCE</scope>
    <source>
        <strain evidence="1">RP10</strain>
    </source>
</reference>
<evidence type="ECO:0000313" key="1">
    <source>
        <dbReference type="EMBL" id="MCP3734501.1"/>
    </source>
</evidence>
<accession>A0A9X2KQF2</accession>
<dbReference type="Proteomes" id="UP001139486">
    <property type="component" value="Unassembled WGS sequence"/>
</dbReference>
<dbReference type="RefSeq" id="WP_254288500.1">
    <property type="nucleotide sequence ID" value="NZ_JAMLDY010000006.1"/>
</dbReference>
<keyword evidence="2" id="KW-1185">Reference proteome</keyword>
<sequence>MARRAGRQAGDAMTRARWGGRAAEMAAIFMVGDGLVGLVQPRRHVDLWKEDALGAEAAVAPFVDRPGRRRLYALAQIAGGLWLASRQRPR</sequence>
<dbReference type="AlphaFoldDB" id="A0A9X2KQF2"/>
<proteinExistence type="predicted"/>
<name>A0A9X2KQF2_9SPHN</name>
<gene>
    <name evidence="1" type="ORF">M9979_06380</name>
</gene>
<organism evidence="1 2">
    <name type="scientific">Sphingomonas liriopis</name>
    <dbReference type="NCBI Taxonomy" id="2949094"/>
    <lineage>
        <taxon>Bacteria</taxon>
        <taxon>Pseudomonadati</taxon>
        <taxon>Pseudomonadota</taxon>
        <taxon>Alphaproteobacteria</taxon>
        <taxon>Sphingomonadales</taxon>
        <taxon>Sphingomonadaceae</taxon>
        <taxon>Sphingomonas</taxon>
    </lineage>
</organism>
<evidence type="ECO:0000313" key="2">
    <source>
        <dbReference type="Proteomes" id="UP001139486"/>
    </source>
</evidence>
<comment type="caution">
    <text evidence="1">The sequence shown here is derived from an EMBL/GenBank/DDBJ whole genome shotgun (WGS) entry which is preliminary data.</text>
</comment>
<dbReference type="EMBL" id="JAMLDY010000006">
    <property type="protein sequence ID" value="MCP3734501.1"/>
    <property type="molecule type" value="Genomic_DNA"/>
</dbReference>
<protein>
    <submittedName>
        <fullName evidence="1">Uncharacterized protein</fullName>
    </submittedName>
</protein>